<evidence type="ECO:0000256" key="6">
    <source>
        <dbReference type="ARBA" id="ARBA00023157"/>
    </source>
</evidence>
<accession>A0A3P7LRJ2</accession>
<dbReference type="Proteomes" id="UP000270094">
    <property type="component" value="Unassembled WGS sequence"/>
</dbReference>
<name>A0A3P7LRJ2_STRVU</name>
<evidence type="ECO:0000313" key="10">
    <source>
        <dbReference type="Proteomes" id="UP000270094"/>
    </source>
</evidence>
<dbReference type="Gene3D" id="2.60.120.1190">
    <property type="match status" value="1"/>
</dbReference>
<keyword evidence="7" id="KW-0325">Glycoprotein</keyword>
<keyword evidence="5" id="KW-0472">Membrane</keyword>
<evidence type="ECO:0000256" key="1">
    <source>
        <dbReference type="ARBA" id="ARBA00004479"/>
    </source>
</evidence>
<comment type="subcellular location">
    <subcellularLocation>
        <location evidence="1">Membrane</location>
        <topology evidence="1">Single-pass type I membrane protein</topology>
    </subcellularLocation>
</comment>
<feature type="domain" description="Discoidin" evidence="8">
    <location>
        <begin position="21"/>
        <end position="77"/>
    </location>
</feature>
<evidence type="ECO:0000256" key="7">
    <source>
        <dbReference type="ARBA" id="ARBA00023180"/>
    </source>
</evidence>
<dbReference type="AlphaFoldDB" id="A0A3P7LRJ2"/>
<dbReference type="GO" id="GO:0016020">
    <property type="term" value="C:membrane"/>
    <property type="evidence" value="ECO:0007669"/>
    <property type="project" value="UniProtKB-SubCell"/>
</dbReference>
<evidence type="ECO:0000259" key="8">
    <source>
        <dbReference type="Pfam" id="PF21114"/>
    </source>
</evidence>
<keyword evidence="6" id="KW-1015">Disulfide bond</keyword>
<keyword evidence="4" id="KW-1133">Transmembrane helix</keyword>
<reference evidence="9 10" key="1">
    <citation type="submission" date="2018-11" db="EMBL/GenBank/DDBJ databases">
        <authorList>
            <consortium name="Pathogen Informatics"/>
        </authorList>
    </citation>
    <scope>NUCLEOTIDE SEQUENCE [LARGE SCALE GENOMIC DNA]</scope>
</reference>
<protein>
    <recommendedName>
        <fullName evidence="8">Discoidin domain-containing protein</fullName>
    </recommendedName>
</protein>
<evidence type="ECO:0000256" key="4">
    <source>
        <dbReference type="ARBA" id="ARBA00022989"/>
    </source>
</evidence>
<sequence>MTGNDETTEAVLRVLDPPLVASRGLGLLSDGFVSDNSPFEETNPNGSWIGWSKHHTDGTVTLLFEFDQLRNFSEILLAAYGHRLNSIDVIFR</sequence>
<gene>
    <name evidence="9" type="ORF">SVUK_LOCUS19983</name>
</gene>
<keyword evidence="2" id="KW-0812">Transmembrane</keyword>
<dbReference type="EMBL" id="UYYB01135072">
    <property type="protein sequence ID" value="VDM84985.1"/>
    <property type="molecule type" value="Genomic_DNA"/>
</dbReference>
<evidence type="ECO:0000256" key="5">
    <source>
        <dbReference type="ARBA" id="ARBA00023136"/>
    </source>
</evidence>
<proteinExistence type="predicted"/>
<keyword evidence="10" id="KW-1185">Reference proteome</keyword>
<organism evidence="9 10">
    <name type="scientific">Strongylus vulgaris</name>
    <name type="common">Blood worm</name>
    <dbReference type="NCBI Taxonomy" id="40348"/>
    <lineage>
        <taxon>Eukaryota</taxon>
        <taxon>Metazoa</taxon>
        <taxon>Ecdysozoa</taxon>
        <taxon>Nematoda</taxon>
        <taxon>Chromadorea</taxon>
        <taxon>Rhabditida</taxon>
        <taxon>Rhabditina</taxon>
        <taxon>Rhabditomorpha</taxon>
        <taxon>Strongyloidea</taxon>
        <taxon>Strongylidae</taxon>
        <taxon>Strongylus</taxon>
    </lineage>
</organism>
<evidence type="ECO:0000256" key="2">
    <source>
        <dbReference type="ARBA" id="ARBA00022692"/>
    </source>
</evidence>
<dbReference type="OrthoDB" id="6071166at2759"/>
<dbReference type="Pfam" id="PF21114">
    <property type="entry name" value="DDR1-2_DS-like"/>
    <property type="match status" value="1"/>
</dbReference>
<dbReference type="InterPro" id="IPR048525">
    <property type="entry name" value="DDR1-2_DS-like"/>
</dbReference>
<keyword evidence="3" id="KW-0732">Signal</keyword>
<evidence type="ECO:0000313" key="9">
    <source>
        <dbReference type="EMBL" id="VDM84985.1"/>
    </source>
</evidence>
<evidence type="ECO:0000256" key="3">
    <source>
        <dbReference type="ARBA" id="ARBA00022729"/>
    </source>
</evidence>